<feature type="transmembrane region" description="Helical" evidence="1">
    <location>
        <begin position="6"/>
        <end position="24"/>
    </location>
</feature>
<dbReference type="RefSeq" id="WP_115313396.1">
    <property type="nucleotide sequence ID" value="NZ_CP066042.1"/>
</dbReference>
<proteinExistence type="predicted"/>
<evidence type="ECO:0000313" key="3">
    <source>
        <dbReference type="Proteomes" id="UP000255425"/>
    </source>
</evidence>
<feature type="transmembrane region" description="Helical" evidence="1">
    <location>
        <begin position="61"/>
        <end position="81"/>
    </location>
</feature>
<dbReference type="EMBL" id="UHDZ01000001">
    <property type="protein sequence ID" value="SUM71973.1"/>
    <property type="molecule type" value="Genomic_DNA"/>
</dbReference>
<organism evidence="2 3">
    <name type="scientific">Staphylococcus saccharolyticus</name>
    <dbReference type="NCBI Taxonomy" id="33028"/>
    <lineage>
        <taxon>Bacteria</taxon>
        <taxon>Bacillati</taxon>
        <taxon>Bacillota</taxon>
        <taxon>Bacilli</taxon>
        <taxon>Bacillales</taxon>
        <taxon>Staphylococcaceae</taxon>
        <taxon>Staphylococcus</taxon>
    </lineage>
</organism>
<dbReference type="AlphaFoldDB" id="A0A380H6L5"/>
<evidence type="ECO:0000313" key="2">
    <source>
        <dbReference type="EMBL" id="SUM71973.1"/>
    </source>
</evidence>
<keyword evidence="1" id="KW-1133">Transmembrane helix</keyword>
<accession>A0A380H6L5</accession>
<dbReference type="GeneID" id="63936334"/>
<reference evidence="2 3" key="1">
    <citation type="submission" date="2018-06" db="EMBL/GenBank/DDBJ databases">
        <authorList>
            <consortium name="Pathogen Informatics"/>
            <person name="Doyle S."/>
        </authorList>
    </citation>
    <scope>NUCLEOTIDE SEQUENCE [LARGE SCALE GENOMIC DNA]</scope>
    <source>
        <strain evidence="2 3">NCTC11807</strain>
    </source>
</reference>
<keyword evidence="1" id="KW-0472">Membrane</keyword>
<gene>
    <name evidence="2" type="ORF">NCTC11807_01670</name>
</gene>
<keyword evidence="1" id="KW-0812">Transmembrane</keyword>
<evidence type="ECO:0000256" key="1">
    <source>
        <dbReference type="SAM" id="Phobius"/>
    </source>
</evidence>
<feature type="transmembrane region" description="Helical" evidence="1">
    <location>
        <begin position="31"/>
        <end position="49"/>
    </location>
</feature>
<protein>
    <submittedName>
        <fullName evidence="2">Permease</fullName>
    </submittedName>
</protein>
<dbReference type="Proteomes" id="UP000255425">
    <property type="component" value="Unassembled WGS sequence"/>
</dbReference>
<sequence>MTIFDMPNYLWITILSMIVLTVFCTLVLHKWFQAAVITFVVLAILAFFIPNFQDISYQPLLGYAAFLGIMSLITSFLLWYFTRNWRRERNKIKLEKELRKYDTDNDDMPRRSYK</sequence>
<keyword evidence="3" id="KW-1185">Reference proteome</keyword>
<name>A0A380H6L5_9STAP</name>